<dbReference type="InterPro" id="IPR050511">
    <property type="entry name" value="AMPK_gamma/SDS23_families"/>
</dbReference>
<evidence type="ECO:0000313" key="7">
    <source>
        <dbReference type="Proteomes" id="UP000271241"/>
    </source>
</evidence>
<keyword evidence="3 4" id="KW-0129">CBS domain</keyword>
<feature type="domain" description="CBS" evidence="5">
    <location>
        <begin position="222"/>
        <end position="281"/>
    </location>
</feature>
<dbReference type="SUPFAM" id="SSF54631">
    <property type="entry name" value="CBS-domain pair"/>
    <property type="match status" value="2"/>
</dbReference>
<dbReference type="GO" id="GO:0016208">
    <property type="term" value="F:AMP binding"/>
    <property type="evidence" value="ECO:0007669"/>
    <property type="project" value="TreeGrafter"/>
</dbReference>
<evidence type="ECO:0000313" key="6">
    <source>
        <dbReference type="EMBL" id="RKP10472.1"/>
    </source>
</evidence>
<dbReference type="InterPro" id="IPR000644">
    <property type="entry name" value="CBS_dom"/>
</dbReference>
<gene>
    <name evidence="6" type="ORF">THASP1DRAFT_12791</name>
</gene>
<name>A0A4P9XWV5_9FUNG</name>
<keyword evidence="2" id="KW-0677">Repeat</keyword>
<dbReference type="GO" id="GO:0005634">
    <property type="term" value="C:nucleus"/>
    <property type="evidence" value="ECO:0007669"/>
    <property type="project" value="TreeGrafter"/>
</dbReference>
<dbReference type="InterPro" id="IPR046342">
    <property type="entry name" value="CBS_dom_sf"/>
</dbReference>
<dbReference type="CDD" id="cd04641">
    <property type="entry name" value="CBS_euAMPK_gamma-like_repeat2"/>
    <property type="match status" value="1"/>
</dbReference>
<dbReference type="STRING" id="78915.A0A4P9XWV5"/>
<proteinExistence type="inferred from homology"/>
<comment type="similarity">
    <text evidence="1">Belongs to the 5'-AMP-activated protein kinase gamma subunit family.</text>
</comment>
<dbReference type="Proteomes" id="UP000271241">
    <property type="component" value="Unassembled WGS sequence"/>
</dbReference>
<dbReference type="Pfam" id="PF00571">
    <property type="entry name" value="CBS"/>
    <property type="match status" value="3"/>
</dbReference>
<protein>
    <recommendedName>
        <fullName evidence="5">CBS domain-containing protein</fullName>
    </recommendedName>
</protein>
<dbReference type="SMART" id="SM00116">
    <property type="entry name" value="CBS"/>
    <property type="match status" value="4"/>
</dbReference>
<dbReference type="OrthoDB" id="286637at2759"/>
<evidence type="ECO:0000256" key="1">
    <source>
        <dbReference type="ARBA" id="ARBA00006750"/>
    </source>
</evidence>
<accession>A0A4P9XWV5</accession>
<feature type="domain" description="CBS" evidence="5">
    <location>
        <begin position="292"/>
        <end position="353"/>
    </location>
</feature>
<organism evidence="6 7">
    <name type="scientific">Thamnocephalis sphaerospora</name>
    <dbReference type="NCBI Taxonomy" id="78915"/>
    <lineage>
        <taxon>Eukaryota</taxon>
        <taxon>Fungi</taxon>
        <taxon>Fungi incertae sedis</taxon>
        <taxon>Zoopagomycota</taxon>
        <taxon>Zoopagomycotina</taxon>
        <taxon>Zoopagomycetes</taxon>
        <taxon>Zoopagales</taxon>
        <taxon>Sigmoideomycetaceae</taxon>
        <taxon>Thamnocephalis</taxon>
    </lineage>
</organism>
<feature type="domain" description="CBS" evidence="5">
    <location>
        <begin position="147"/>
        <end position="211"/>
    </location>
</feature>
<reference evidence="7" key="1">
    <citation type="journal article" date="2018" name="Nat. Microbiol.">
        <title>Leveraging single-cell genomics to expand the fungal tree of life.</title>
        <authorList>
            <person name="Ahrendt S.R."/>
            <person name="Quandt C.A."/>
            <person name="Ciobanu D."/>
            <person name="Clum A."/>
            <person name="Salamov A."/>
            <person name="Andreopoulos B."/>
            <person name="Cheng J.F."/>
            <person name="Woyke T."/>
            <person name="Pelin A."/>
            <person name="Henrissat B."/>
            <person name="Reynolds N.K."/>
            <person name="Benny G.L."/>
            <person name="Smith M.E."/>
            <person name="James T.Y."/>
            <person name="Grigoriev I.V."/>
        </authorList>
    </citation>
    <scope>NUCLEOTIDE SEQUENCE [LARGE SCALE GENOMIC DNA]</scope>
    <source>
        <strain evidence="7">RSA 1356</strain>
    </source>
</reference>
<evidence type="ECO:0000256" key="2">
    <source>
        <dbReference type="ARBA" id="ARBA00022737"/>
    </source>
</evidence>
<dbReference type="Gene3D" id="3.10.580.10">
    <property type="entry name" value="CBS-domain"/>
    <property type="match status" value="2"/>
</dbReference>
<evidence type="ECO:0000256" key="4">
    <source>
        <dbReference type="PROSITE-ProRule" id="PRU00703"/>
    </source>
</evidence>
<dbReference type="GO" id="GO:0019887">
    <property type="term" value="F:protein kinase regulator activity"/>
    <property type="evidence" value="ECO:0007669"/>
    <property type="project" value="TreeGrafter"/>
</dbReference>
<dbReference type="GO" id="GO:0005737">
    <property type="term" value="C:cytoplasm"/>
    <property type="evidence" value="ECO:0007669"/>
    <property type="project" value="TreeGrafter"/>
</dbReference>
<evidence type="ECO:0000256" key="3">
    <source>
        <dbReference type="ARBA" id="ARBA00023122"/>
    </source>
</evidence>
<dbReference type="PROSITE" id="PS51371">
    <property type="entry name" value="CBS"/>
    <property type="match status" value="3"/>
</dbReference>
<dbReference type="EMBL" id="KZ992451">
    <property type="protein sequence ID" value="RKP10472.1"/>
    <property type="molecule type" value="Genomic_DNA"/>
</dbReference>
<keyword evidence="7" id="KW-1185">Reference proteome</keyword>
<dbReference type="AlphaFoldDB" id="A0A4P9XWV5"/>
<dbReference type="GO" id="GO:0031588">
    <property type="term" value="C:nucleotide-activated protein kinase complex"/>
    <property type="evidence" value="ECO:0007669"/>
    <property type="project" value="TreeGrafter"/>
</dbReference>
<evidence type="ECO:0000259" key="5">
    <source>
        <dbReference type="PROSITE" id="PS51371"/>
    </source>
</evidence>
<dbReference type="PANTHER" id="PTHR13780:SF35">
    <property type="entry name" value="LD22662P"/>
    <property type="match status" value="1"/>
</dbReference>
<sequence>MTAPNLAASLLTAHSDGQAVAAQVAADGGTSNGGRPAEAARREIQRFLQRHSAYDVLPVSFRLMMLDTDLLVKKALSALVQNGVASAPLYHAAQHRFVGMLTMTHLIRLMHRYYIEEWPYAAIMDELEQLTIGALRAALAEKLVSGQPPPVVVLHPLASLYEAARKMLQSRLRRLPLVDTDPSTQQDLVVSVLTQYRILRFLAVNVGARDALKLSVAGLGLVTTEALATVKMDTPVIEAINMFVDCHVTALPVVDQDDTLLNVYEKADLLTLAQADTYLDLRMSVEEALQRRSKDFEGVHTCRATDTLYSVLQVLKTTRVHRFVVVDDRNRLRGIVSLSDILRFLVEDPDAPEEDDGAPMLRIYEEQQ</sequence>
<dbReference type="PANTHER" id="PTHR13780">
    <property type="entry name" value="AMP-ACTIVATED PROTEIN KINASE, GAMMA REGULATORY SUBUNIT"/>
    <property type="match status" value="1"/>
</dbReference>
<dbReference type="GO" id="GO:0019901">
    <property type="term" value="F:protein kinase binding"/>
    <property type="evidence" value="ECO:0007669"/>
    <property type="project" value="TreeGrafter"/>
</dbReference>